<protein>
    <submittedName>
        <fullName evidence="2">Uncharacterized protein</fullName>
    </submittedName>
</protein>
<organism evidence="2 3">
    <name type="scientific">Trapa natans</name>
    <name type="common">Water chestnut</name>
    <dbReference type="NCBI Taxonomy" id="22666"/>
    <lineage>
        <taxon>Eukaryota</taxon>
        <taxon>Viridiplantae</taxon>
        <taxon>Streptophyta</taxon>
        <taxon>Embryophyta</taxon>
        <taxon>Tracheophyta</taxon>
        <taxon>Spermatophyta</taxon>
        <taxon>Magnoliopsida</taxon>
        <taxon>eudicotyledons</taxon>
        <taxon>Gunneridae</taxon>
        <taxon>Pentapetalae</taxon>
        <taxon>rosids</taxon>
        <taxon>malvids</taxon>
        <taxon>Myrtales</taxon>
        <taxon>Lythraceae</taxon>
        <taxon>Trapa</taxon>
    </lineage>
</organism>
<keyword evidence="3" id="KW-1185">Reference proteome</keyword>
<dbReference type="Proteomes" id="UP001346149">
    <property type="component" value="Unassembled WGS sequence"/>
</dbReference>
<dbReference type="AlphaFoldDB" id="A0AAN7M1R1"/>
<proteinExistence type="predicted"/>
<comment type="caution">
    <text evidence="2">The sequence shown here is derived from an EMBL/GenBank/DDBJ whole genome shotgun (WGS) entry which is preliminary data.</text>
</comment>
<sequence length="142" mass="15398">MTESSSSSAQGRFRASLDCLSSAFMDGSSGSGNLRLLLVGFSLGLRKIESLLSLFSSWAEEEEAGEGDAEEKEMDVESAALRWRWRDLGGVGGWGRGKGARWDFIWPPRALPLAKVREQSLHRSLSIETESTASVSKGDQGS</sequence>
<gene>
    <name evidence="2" type="ORF">SAY86_028105</name>
</gene>
<feature type="region of interest" description="Disordered" evidence="1">
    <location>
        <begin position="123"/>
        <end position="142"/>
    </location>
</feature>
<reference evidence="2 3" key="1">
    <citation type="journal article" date="2023" name="Hortic Res">
        <title>Pangenome of water caltrop reveals structural variations and asymmetric subgenome divergence after allopolyploidization.</title>
        <authorList>
            <person name="Zhang X."/>
            <person name="Chen Y."/>
            <person name="Wang L."/>
            <person name="Yuan Y."/>
            <person name="Fang M."/>
            <person name="Shi L."/>
            <person name="Lu R."/>
            <person name="Comes H.P."/>
            <person name="Ma Y."/>
            <person name="Chen Y."/>
            <person name="Huang G."/>
            <person name="Zhou Y."/>
            <person name="Zheng Z."/>
            <person name="Qiu Y."/>
        </authorList>
    </citation>
    <scope>NUCLEOTIDE SEQUENCE [LARGE SCALE GENOMIC DNA]</scope>
    <source>
        <strain evidence="2">F231</strain>
    </source>
</reference>
<evidence type="ECO:0000313" key="3">
    <source>
        <dbReference type="Proteomes" id="UP001346149"/>
    </source>
</evidence>
<accession>A0AAN7M1R1</accession>
<evidence type="ECO:0000256" key="1">
    <source>
        <dbReference type="SAM" id="MobiDB-lite"/>
    </source>
</evidence>
<evidence type="ECO:0000313" key="2">
    <source>
        <dbReference type="EMBL" id="KAK4795779.1"/>
    </source>
</evidence>
<dbReference type="EMBL" id="JAXQNO010000006">
    <property type="protein sequence ID" value="KAK4795779.1"/>
    <property type="molecule type" value="Genomic_DNA"/>
</dbReference>
<name>A0AAN7M1R1_TRANT</name>